<reference evidence="2 3" key="1">
    <citation type="journal article" date="2023" name="bioRxiv">
        <title>An intranuclear bacterial parasite of deep-sea mussels expresses apoptosis inhibitors acquired from its host.</title>
        <authorList>
            <person name="Gonzalez Porras M.A."/>
            <person name="Assie A."/>
            <person name="Tietjen M."/>
            <person name="Violette M."/>
            <person name="Kleiner M."/>
            <person name="Gruber-Vodicka H."/>
            <person name="Dubilier N."/>
            <person name="Leisch N."/>
        </authorList>
    </citation>
    <scope>NUCLEOTIDE SEQUENCE [LARGE SCALE GENOMIC DNA]</scope>
    <source>
        <strain evidence="2">IAP13</strain>
    </source>
</reference>
<dbReference type="AlphaFoldDB" id="A0AA90SEC4"/>
<dbReference type="Gene3D" id="2.130.10.10">
    <property type="entry name" value="YVTN repeat-like/Quinoprotein amine dehydrogenase"/>
    <property type="match status" value="1"/>
</dbReference>
<keyword evidence="3" id="KW-1185">Reference proteome</keyword>
<dbReference type="SUPFAM" id="SSF82171">
    <property type="entry name" value="DPP6 N-terminal domain-like"/>
    <property type="match status" value="1"/>
</dbReference>
<organism evidence="2 3">
    <name type="scientific">Candidatus Endonucleibacter bathymodioli</name>
    <dbReference type="NCBI Taxonomy" id="539814"/>
    <lineage>
        <taxon>Bacteria</taxon>
        <taxon>Pseudomonadati</taxon>
        <taxon>Pseudomonadota</taxon>
        <taxon>Gammaproteobacteria</taxon>
        <taxon>Oceanospirillales</taxon>
        <taxon>Endozoicomonadaceae</taxon>
        <taxon>Candidatus Endonucleibacter</taxon>
    </lineage>
</organism>
<gene>
    <name evidence="2" type="ORF">QS748_14645</name>
</gene>
<comment type="caution">
    <text evidence="2">The sequence shown here is derived from an EMBL/GenBank/DDBJ whole genome shotgun (WGS) entry which is preliminary data.</text>
</comment>
<dbReference type="Proteomes" id="UP001178148">
    <property type="component" value="Unassembled WGS sequence"/>
</dbReference>
<dbReference type="EMBL" id="JASXSV010000050">
    <property type="protein sequence ID" value="MDP0590352.1"/>
    <property type="molecule type" value="Genomic_DNA"/>
</dbReference>
<proteinExistence type="predicted"/>
<evidence type="ECO:0000313" key="3">
    <source>
        <dbReference type="Proteomes" id="UP001178148"/>
    </source>
</evidence>
<feature type="chain" id="PRO_5041645237" evidence="1">
    <location>
        <begin position="22"/>
        <end position="517"/>
    </location>
</feature>
<keyword evidence="1" id="KW-0732">Signal</keyword>
<protein>
    <submittedName>
        <fullName evidence="2">Uncharacterized protein</fullName>
    </submittedName>
</protein>
<sequence length="517" mass="57816">MKKIRLYSLMLAIFISGTSIAALNVLDANDHDSELNVRKQIFYKLSGIIINHLDSRLSIRDLSRLSMSCHGLYDLISDNGSIVKLWFSRLSTEQQTQFKKRAEAISEGEIRAWIAQFAGDKKLADKMIALKNTGFRYYPHKLFHTISGLMTKCSKFKLDITAHILCPIDHVRFSADRRHVMMIRVDHDDFDLQYTKINGENTLIRGIGTDGKYYENKIFVETGNILELALSDNGRYHAINDNGHYMVVLSTDTANCLPVLGLGLAVTWTDKTLSIVDKIIRDDKLQVRQQFVSFSPDSTHMLIQSHLGRITVWSLGMGGEWSQTCLLSNSPGNHAFFSDDGFHIMTSTPLHNVANIWSMNDDGKWVDKATINIDPLSSAIGISSDSRHIVVSSSGGVKVFSQSAIGKWTGTKVVSPTWNNADTWAYSSNFSDDGCHLVLSCTDHCIRVCSWGENKQWTEKANYDTDIDQITNMKCKCSSSFCNASFSADSRSIIVIRHNSIASIFKLSSAADTHTDP</sequence>
<feature type="signal peptide" evidence="1">
    <location>
        <begin position="1"/>
        <end position="21"/>
    </location>
</feature>
<accession>A0AA90SEC4</accession>
<evidence type="ECO:0000313" key="2">
    <source>
        <dbReference type="EMBL" id="MDP0590352.1"/>
    </source>
</evidence>
<evidence type="ECO:0000256" key="1">
    <source>
        <dbReference type="SAM" id="SignalP"/>
    </source>
</evidence>
<name>A0AA90SEC4_9GAMM</name>
<dbReference type="InterPro" id="IPR015943">
    <property type="entry name" value="WD40/YVTN_repeat-like_dom_sf"/>
</dbReference>